<dbReference type="Pfam" id="PF00293">
    <property type="entry name" value="NUDIX"/>
    <property type="match status" value="1"/>
</dbReference>
<evidence type="ECO:0000256" key="3">
    <source>
        <dbReference type="ARBA" id="ARBA00012057"/>
    </source>
</evidence>
<keyword evidence="7" id="KW-0464">Manganese</keyword>
<feature type="active site" evidence="11">
    <location>
        <position position="65"/>
    </location>
</feature>
<gene>
    <name evidence="13" type="ORF">A3C93_04010</name>
</gene>
<feature type="domain" description="Nudix hydrolase" evidence="12">
    <location>
        <begin position="28"/>
        <end position="160"/>
    </location>
</feature>
<dbReference type="Gene3D" id="3.90.79.10">
    <property type="entry name" value="Nucleoside Triphosphate Pyrophosphohydrolase"/>
    <property type="match status" value="1"/>
</dbReference>
<evidence type="ECO:0000256" key="9">
    <source>
        <dbReference type="ARBA" id="ARBA00023235"/>
    </source>
</evidence>
<comment type="caution">
    <text evidence="13">The sequence shown here is derived from an EMBL/GenBank/DDBJ whole genome shotgun (WGS) entry which is preliminary data.</text>
</comment>
<evidence type="ECO:0000256" key="10">
    <source>
        <dbReference type="NCBIfam" id="TIGR02150"/>
    </source>
</evidence>
<evidence type="ECO:0000256" key="1">
    <source>
        <dbReference type="ARBA" id="ARBA00004826"/>
    </source>
</evidence>
<keyword evidence="6" id="KW-0460">Magnesium</keyword>
<dbReference type="SUPFAM" id="SSF55811">
    <property type="entry name" value="Nudix"/>
    <property type="match status" value="1"/>
</dbReference>
<evidence type="ECO:0000259" key="12">
    <source>
        <dbReference type="PROSITE" id="PS51462"/>
    </source>
</evidence>
<dbReference type="PROSITE" id="PS51462">
    <property type="entry name" value="NUDIX"/>
    <property type="match status" value="1"/>
</dbReference>
<dbReference type="CDD" id="cd02885">
    <property type="entry name" value="NUDIX_IPP_Isomerase"/>
    <property type="match status" value="1"/>
</dbReference>
<accession>A0A1G2DF63</accession>
<dbReference type="Proteomes" id="UP000178636">
    <property type="component" value="Unassembled WGS sequence"/>
</dbReference>
<evidence type="ECO:0000256" key="7">
    <source>
        <dbReference type="ARBA" id="ARBA00023211"/>
    </source>
</evidence>
<dbReference type="GO" id="GO:0004452">
    <property type="term" value="F:isopentenyl-diphosphate delta-isomerase activity"/>
    <property type="evidence" value="ECO:0007669"/>
    <property type="project" value="UniProtKB-UniRule"/>
</dbReference>
<evidence type="ECO:0000256" key="6">
    <source>
        <dbReference type="ARBA" id="ARBA00022842"/>
    </source>
</evidence>
<dbReference type="HAMAP" id="MF_00202">
    <property type="entry name" value="Idi"/>
    <property type="match status" value="1"/>
</dbReference>
<organism evidence="13 14">
    <name type="scientific">Candidatus Lloydbacteria bacterium RIFCSPHIGHO2_02_FULL_54_17</name>
    <dbReference type="NCBI Taxonomy" id="1798664"/>
    <lineage>
        <taxon>Bacteria</taxon>
        <taxon>Candidatus Lloydiibacteriota</taxon>
    </lineage>
</organism>
<dbReference type="UniPathway" id="UPA00059">
    <property type="reaction ID" value="UER00104"/>
</dbReference>
<dbReference type="PANTHER" id="PTHR10885">
    <property type="entry name" value="ISOPENTENYL-DIPHOSPHATE DELTA-ISOMERASE"/>
    <property type="match status" value="1"/>
</dbReference>
<dbReference type="GO" id="GO:0009240">
    <property type="term" value="P:isopentenyl diphosphate biosynthetic process"/>
    <property type="evidence" value="ECO:0007669"/>
    <property type="project" value="TreeGrafter"/>
</dbReference>
<reference evidence="13 14" key="1">
    <citation type="journal article" date="2016" name="Nat. Commun.">
        <title>Thousands of microbial genomes shed light on interconnected biogeochemical processes in an aquifer system.</title>
        <authorList>
            <person name="Anantharaman K."/>
            <person name="Brown C.T."/>
            <person name="Hug L.A."/>
            <person name="Sharon I."/>
            <person name="Castelle C.J."/>
            <person name="Probst A.J."/>
            <person name="Thomas B.C."/>
            <person name="Singh A."/>
            <person name="Wilkins M.J."/>
            <person name="Karaoz U."/>
            <person name="Brodie E.L."/>
            <person name="Williams K.H."/>
            <person name="Hubbard S.S."/>
            <person name="Banfield J.F."/>
        </authorList>
    </citation>
    <scope>NUCLEOTIDE SEQUENCE [LARGE SCALE GENOMIC DNA]</scope>
</reference>
<keyword evidence="5" id="KW-0479">Metal-binding</keyword>
<keyword evidence="4" id="KW-0963">Cytoplasm</keyword>
<dbReference type="PANTHER" id="PTHR10885:SF0">
    <property type="entry name" value="ISOPENTENYL-DIPHOSPHATE DELTA-ISOMERASE"/>
    <property type="match status" value="1"/>
</dbReference>
<protein>
    <recommendedName>
        <fullName evidence="3 10">Isopentenyl-diphosphate delta-isomerase</fullName>
        <ecNumber evidence="3 10">5.3.3.2</ecNumber>
    </recommendedName>
</protein>
<dbReference type="GO" id="GO:0005737">
    <property type="term" value="C:cytoplasm"/>
    <property type="evidence" value="ECO:0007669"/>
    <property type="project" value="TreeGrafter"/>
</dbReference>
<comment type="pathway">
    <text evidence="1">Isoprenoid biosynthesis; dimethylallyl diphosphate biosynthesis; dimethylallyl diphosphate from isopentenyl diphosphate: step 1/1.</text>
</comment>
<evidence type="ECO:0000313" key="13">
    <source>
        <dbReference type="EMBL" id="OGZ12275.1"/>
    </source>
</evidence>
<evidence type="ECO:0000256" key="11">
    <source>
        <dbReference type="PIRSR" id="PIRSR018427-1"/>
    </source>
</evidence>
<name>A0A1G2DF63_9BACT</name>
<dbReference type="InterPro" id="IPR015797">
    <property type="entry name" value="NUDIX_hydrolase-like_dom_sf"/>
</dbReference>
<keyword evidence="8" id="KW-0414">Isoprene biosynthesis</keyword>
<feature type="active site" evidence="11">
    <location>
        <position position="112"/>
    </location>
</feature>
<comment type="similarity">
    <text evidence="2">Belongs to the IPP isomerase type 1 family.</text>
</comment>
<sequence>MEEQIILVSEKDEPTGSMEKLEAHEKGLLHRAFSIFVRNSAGKFLLQERAKTKYHSGGLWTNTCCGHPQVGEETFAAAHRRLNEEMGFDCPLEESFVFHYTAVLDKGLTENEIDHVFVGNYDGEVRANPKEADGFAWVSREEIEKDISSHPEKYTVWFKVAMEKAKAGGYFRTHKKYKVGL</sequence>
<evidence type="ECO:0000256" key="5">
    <source>
        <dbReference type="ARBA" id="ARBA00022723"/>
    </source>
</evidence>
<evidence type="ECO:0000256" key="8">
    <source>
        <dbReference type="ARBA" id="ARBA00023229"/>
    </source>
</evidence>
<keyword evidence="9 13" id="KW-0413">Isomerase</keyword>
<evidence type="ECO:0000313" key="14">
    <source>
        <dbReference type="Proteomes" id="UP000178636"/>
    </source>
</evidence>
<dbReference type="InterPro" id="IPR000086">
    <property type="entry name" value="NUDIX_hydrolase_dom"/>
</dbReference>
<dbReference type="InterPro" id="IPR056375">
    <property type="entry name" value="Idi_bact"/>
</dbReference>
<dbReference type="InterPro" id="IPR011876">
    <property type="entry name" value="IsopentenylPP_isomerase_typ1"/>
</dbReference>
<dbReference type="STRING" id="1798664.A3C93_04010"/>
<evidence type="ECO:0000256" key="4">
    <source>
        <dbReference type="ARBA" id="ARBA00022490"/>
    </source>
</evidence>
<dbReference type="PIRSF" id="PIRSF018427">
    <property type="entry name" value="Isopntndiph_ism"/>
    <property type="match status" value="1"/>
</dbReference>
<dbReference type="AlphaFoldDB" id="A0A1G2DF63"/>
<dbReference type="EMBL" id="MHLO01000021">
    <property type="protein sequence ID" value="OGZ12275.1"/>
    <property type="molecule type" value="Genomic_DNA"/>
</dbReference>
<dbReference type="GO" id="GO:0050992">
    <property type="term" value="P:dimethylallyl diphosphate biosynthetic process"/>
    <property type="evidence" value="ECO:0007669"/>
    <property type="project" value="UniProtKB-UniPathway"/>
</dbReference>
<dbReference type="NCBIfam" id="NF002995">
    <property type="entry name" value="PRK03759.1"/>
    <property type="match status" value="1"/>
</dbReference>
<dbReference type="EC" id="5.3.3.2" evidence="3 10"/>
<dbReference type="GO" id="GO:0046872">
    <property type="term" value="F:metal ion binding"/>
    <property type="evidence" value="ECO:0007669"/>
    <property type="project" value="UniProtKB-KW"/>
</dbReference>
<evidence type="ECO:0000256" key="2">
    <source>
        <dbReference type="ARBA" id="ARBA00007579"/>
    </source>
</evidence>
<proteinExistence type="inferred from homology"/>
<dbReference type="NCBIfam" id="TIGR02150">
    <property type="entry name" value="IPP_isom_1"/>
    <property type="match status" value="1"/>
</dbReference>